<accession>A0A9X1TDD0</accession>
<evidence type="ECO:0000313" key="2">
    <source>
        <dbReference type="EMBL" id="MCF0060190.1"/>
    </source>
</evidence>
<evidence type="ECO:0000256" key="1">
    <source>
        <dbReference type="SAM" id="Phobius"/>
    </source>
</evidence>
<dbReference type="EMBL" id="JAJTTC010000001">
    <property type="protein sequence ID" value="MCF0060190.1"/>
    <property type="molecule type" value="Genomic_DNA"/>
</dbReference>
<dbReference type="RefSeq" id="WP_234652795.1">
    <property type="nucleotide sequence ID" value="NZ_CP094997.1"/>
</dbReference>
<sequence>MIQFDFNWSDPLNLVILALAFGLLPLLLWLTFLRNKVDVSAPRRWIGVGLNVLLWLAVMAFIIQPYLITEAKSVTGFLIGKDVPAGRANALKDSIANAKKVVSNDFKNTDFDTLILAGQDFQPEVLMEITVAQTTPAEIQWIPYFADNQLQSLHWKGVARKGEMQVIRGNVTSSKEQVLRITYGNQTLDSTVLKPGQNQFRTQFPVFSEGRTAVELVMDDHVQDTLRFFARPAQKLTFQFILDNPDFESRALANRLGKSGHSVIYAATLSKDVRSRETINEAKEPDVILTHAGNAGNKRVKKLLMAWKSVLFINVTNPAAEIKAINAALGTRFALDKITGKDAIPVKSGLTALPFRFLQSNRYFTSRAFPVAVEKARGKVGVSLLNETFPLQLTGDSATYQSVWGAVLAPVLPAIGNNVEVEAPLLEGIHADIAWNGFSKMPEFLKVGSDTLFTKTSSLNNKSATIRFKPTESGWLSSDDSLNMEVYVENKKTENRINQTARLANFIKSYNHLQTKLKNKSALSSHHARGVRKELSDWMWFSLLMGCFLAVWIERKL</sequence>
<keyword evidence="1" id="KW-1133">Transmembrane helix</keyword>
<comment type="caution">
    <text evidence="2">The sequence shown here is derived from an EMBL/GenBank/DDBJ whole genome shotgun (WGS) entry which is preliminary data.</text>
</comment>
<keyword evidence="1" id="KW-0472">Membrane</keyword>
<gene>
    <name evidence="2" type="ORF">LXM26_01690</name>
</gene>
<evidence type="ECO:0000313" key="3">
    <source>
        <dbReference type="Proteomes" id="UP001139000"/>
    </source>
</evidence>
<organism evidence="2 3">
    <name type="scientific">Dyadobacter chenwenxiniae</name>
    <dbReference type="NCBI Taxonomy" id="2906456"/>
    <lineage>
        <taxon>Bacteria</taxon>
        <taxon>Pseudomonadati</taxon>
        <taxon>Bacteroidota</taxon>
        <taxon>Cytophagia</taxon>
        <taxon>Cytophagales</taxon>
        <taxon>Spirosomataceae</taxon>
        <taxon>Dyadobacter</taxon>
    </lineage>
</organism>
<feature type="transmembrane region" description="Helical" evidence="1">
    <location>
        <begin position="12"/>
        <end position="33"/>
    </location>
</feature>
<evidence type="ECO:0008006" key="4">
    <source>
        <dbReference type="Google" id="ProtNLM"/>
    </source>
</evidence>
<protein>
    <recommendedName>
        <fullName evidence="4">Aerotolerance regulator N-terminal domain-containing protein</fullName>
    </recommendedName>
</protein>
<keyword evidence="3" id="KW-1185">Reference proteome</keyword>
<keyword evidence="1" id="KW-0812">Transmembrane</keyword>
<reference evidence="2" key="1">
    <citation type="submission" date="2021-12" db="EMBL/GenBank/DDBJ databases">
        <title>Novel species in genus Dyadobacter.</title>
        <authorList>
            <person name="Ma C."/>
        </authorList>
    </citation>
    <scope>NUCLEOTIDE SEQUENCE</scope>
    <source>
        <strain evidence="2">LJ419</strain>
    </source>
</reference>
<name>A0A9X1TDD0_9BACT</name>
<dbReference type="Proteomes" id="UP001139000">
    <property type="component" value="Unassembled WGS sequence"/>
</dbReference>
<dbReference type="AlphaFoldDB" id="A0A9X1TDD0"/>
<proteinExistence type="predicted"/>
<feature type="transmembrane region" description="Helical" evidence="1">
    <location>
        <begin position="45"/>
        <end position="67"/>
    </location>
</feature>